<keyword evidence="4" id="KW-0645">Protease</keyword>
<accession>K1TDQ9</accession>
<organism evidence="4">
    <name type="scientific">human gut metagenome</name>
    <dbReference type="NCBI Taxonomy" id="408170"/>
    <lineage>
        <taxon>unclassified sequences</taxon>
        <taxon>metagenomes</taxon>
        <taxon>organismal metagenomes</taxon>
    </lineage>
</organism>
<protein>
    <submittedName>
        <fullName evidence="4">ATP-dependent Clp protease ATP-binding subunit ClpX</fullName>
    </submittedName>
</protein>
<comment type="caution">
    <text evidence="4">The sequence shown here is derived from an EMBL/GenBank/DDBJ whole genome shotgun (WGS) entry which is preliminary data.</text>
</comment>
<dbReference type="SUPFAM" id="SSF52540">
    <property type="entry name" value="P-loop containing nucleoside triphosphate hydrolases"/>
    <property type="match status" value="1"/>
</dbReference>
<dbReference type="GO" id="GO:0008233">
    <property type="term" value="F:peptidase activity"/>
    <property type="evidence" value="ECO:0007669"/>
    <property type="project" value="UniProtKB-KW"/>
</dbReference>
<dbReference type="InterPro" id="IPR019489">
    <property type="entry name" value="Clp_ATPase_C"/>
</dbReference>
<dbReference type="GO" id="GO:0016887">
    <property type="term" value="F:ATP hydrolysis activity"/>
    <property type="evidence" value="ECO:0007669"/>
    <property type="project" value="InterPro"/>
</dbReference>
<sequence>MLKNNYDVAMIMQRRKIYDGLSIYVPALGIEGKYSEDEGIFYALDGTSYEVLDEFIYDFDDDVSLICDFVLSKKDFNDKYKNQKNMREALMKYRLDYSNCRVNRYDMESDETKSFIIDIDDLFSDNKPLNNNIQSEGNEVINVQENIVPEAFEITPEFEEMLFSELIKRVNSHAMTKKEMLELNKKIIVTRDNYNNLIDTIARVTEIEEESLQTPAVKNASDSKENNKEELYIKRKNIIKKLKDIIIGQDDEIDQLVTEIFRLQNNQNGKNKGILLSGSTGVGKSRICTLLAKYLDIPCKIIDTTQLTMPGYRGQNIEDFLEQLYLDERKNLKRVEKAIIVFDEVDKKGSRDNYDVSGKGVLNQLLKFLDGTEYTIGLNEESVLQKTKVRISTNNMIVIFSGAFSNVYNAPKFTTNNLGFRETNAPKSKEPTLQDFIDIGCLPDESMGRLPIIIHLNTLSENDLKNILLHSKESDIYYVKQEFKNEAEVDIEFSDEAIEEIAHQAYLLQTGARSLQKIVHDATYHAFKKVTDDFGKYSKVIITKDTITDHKNYTLIPKEQNKVLQKNKKML</sequence>
<dbReference type="Pfam" id="PF10431">
    <property type="entry name" value="ClpB_D2-small"/>
    <property type="match status" value="1"/>
</dbReference>
<dbReference type="InterPro" id="IPR003959">
    <property type="entry name" value="ATPase_AAA_core"/>
</dbReference>
<keyword evidence="4" id="KW-0378">Hydrolase</keyword>
<dbReference type="PANTHER" id="PTHR48102">
    <property type="entry name" value="ATP-DEPENDENT CLP PROTEASE ATP-BINDING SUBUNIT CLPX-LIKE, MITOCHONDRIAL-RELATED"/>
    <property type="match status" value="1"/>
</dbReference>
<evidence type="ECO:0000256" key="1">
    <source>
        <dbReference type="ARBA" id="ARBA00022741"/>
    </source>
</evidence>
<dbReference type="InterPro" id="IPR027417">
    <property type="entry name" value="P-loop_NTPase"/>
</dbReference>
<dbReference type="Pfam" id="PF00004">
    <property type="entry name" value="AAA"/>
    <property type="match status" value="1"/>
</dbReference>
<evidence type="ECO:0000313" key="4">
    <source>
        <dbReference type="EMBL" id="EKC57336.1"/>
    </source>
</evidence>
<dbReference type="GO" id="GO:0051603">
    <property type="term" value="P:proteolysis involved in protein catabolic process"/>
    <property type="evidence" value="ECO:0007669"/>
    <property type="project" value="TreeGrafter"/>
</dbReference>
<name>K1TDQ9_9ZZZZ</name>
<dbReference type="InterPro" id="IPR003593">
    <property type="entry name" value="AAA+_ATPase"/>
</dbReference>
<dbReference type="GO" id="GO:0005524">
    <property type="term" value="F:ATP binding"/>
    <property type="evidence" value="ECO:0007669"/>
    <property type="project" value="UniProtKB-KW"/>
</dbReference>
<keyword evidence="2 4" id="KW-0067">ATP-binding</keyword>
<dbReference type="AlphaFoldDB" id="K1TDQ9"/>
<feature type="domain" description="AAA+ ATPase" evidence="3">
    <location>
        <begin position="270"/>
        <end position="414"/>
    </location>
</feature>
<evidence type="ECO:0000256" key="2">
    <source>
        <dbReference type="ARBA" id="ARBA00022840"/>
    </source>
</evidence>
<gene>
    <name evidence="4" type="ORF">OBE_10577</name>
</gene>
<dbReference type="Gene3D" id="1.10.8.60">
    <property type="match status" value="1"/>
</dbReference>
<dbReference type="InterPro" id="IPR050052">
    <property type="entry name" value="ATP-dep_Clp_protease_ClpX"/>
</dbReference>
<keyword evidence="1" id="KW-0547">Nucleotide-binding</keyword>
<dbReference type="PANTHER" id="PTHR48102:SF7">
    <property type="entry name" value="ATP-DEPENDENT CLP PROTEASE ATP-BINDING SUBUNIT CLPX-LIKE, MITOCHONDRIAL"/>
    <property type="match status" value="1"/>
</dbReference>
<proteinExistence type="predicted"/>
<dbReference type="Gene3D" id="3.40.50.300">
    <property type="entry name" value="P-loop containing nucleotide triphosphate hydrolases"/>
    <property type="match status" value="1"/>
</dbReference>
<dbReference type="EMBL" id="AJWZ01007284">
    <property type="protein sequence ID" value="EKC57336.1"/>
    <property type="molecule type" value="Genomic_DNA"/>
</dbReference>
<dbReference type="SMART" id="SM00382">
    <property type="entry name" value="AAA"/>
    <property type="match status" value="1"/>
</dbReference>
<evidence type="ECO:0000259" key="3">
    <source>
        <dbReference type="SMART" id="SM00382"/>
    </source>
</evidence>
<reference evidence="4" key="1">
    <citation type="journal article" date="2013" name="Environ. Microbiol.">
        <title>Microbiota from the distal guts of lean and obese adolescents exhibit partial functional redundancy besides clear differences in community structure.</title>
        <authorList>
            <person name="Ferrer M."/>
            <person name="Ruiz A."/>
            <person name="Lanza F."/>
            <person name="Haange S.B."/>
            <person name="Oberbach A."/>
            <person name="Till H."/>
            <person name="Bargiela R."/>
            <person name="Campoy C."/>
            <person name="Segura M.T."/>
            <person name="Richter M."/>
            <person name="von Bergen M."/>
            <person name="Seifert J."/>
            <person name="Suarez A."/>
        </authorList>
    </citation>
    <scope>NUCLEOTIDE SEQUENCE</scope>
</reference>